<evidence type="ECO:0008006" key="3">
    <source>
        <dbReference type="Google" id="ProtNLM"/>
    </source>
</evidence>
<dbReference type="InterPro" id="IPR058532">
    <property type="entry name" value="YjbR/MT2646/Rv2570-like"/>
</dbReference>
<dbReference type="Proteomes" id="UP000536262">
    <property type="component" value="Unassembled WGS sequence"/>
</dbReference>
<organism evidence="1 2">
    <name type="scientific">Aminobacter aganoensis</name>
    <dbReference type="NCBI Taxonomy" id="83264"/>
    <lineage>
        <taxon>Bacteria</taxon>
        <taxon>Pseudomonadati</taxon>
        <taxon>Pseudomonadota</taxon>
        <taxon>Alphaproteobacteria</taxon>
        <taxon>Hyphomicrobiales</taxon>
        <taxon>Phyllobacteriaceae</taxon>
        <taxon>Aminobacter</taxon>
    </lineage>
</organism>
<name>A0A7X0KNX7_9HYPH</name>
<sequence length="113" mass="12352">MTPDDVRRIALELPAATEKSHFGKPDFRVRDRVFATLPEDGNAVIKLTRDQQEMMCGAEPAIFRPVDGGWGKQGWTVAVLAAADETTLRSALVTAWRNTAPITLRKAFDLAGG</sequence>
<dbReference type="EMBL" id="JACHOU010000027">
    <property type="protein sequence ID" value="MBB6357616.1"/>
    <property type="molecule type" value="Genomic_DNA"/>
</dbReference>
<dbReference type="SUPFAM" id="SSF142906">
    <property type="entry name" value="YjbR-like"/>
    <property type="match status" value="1"/>
</dbReference>
<accession>A0A7X0KNX7</accession>
<evidence type="ECO:0000313" key="1">
    <source>
        <dbReference type="EMBL" id="MBB6357616.1"/>
    </source>
</evidence>
<dbReference type="InterPro" id="IPR038056">
    <property type="entry name" value="YjbR-like_sf"/>
</dbReference>
<dbReference type="RefSeq" id="WP_184702424.1">
    <property type="nucleotide sequence ID" value="NZ_BAABEG010000001.1"/>
</dbReference>
<reference evidence="1 2" key="1">
    <citation type="submission" date="2020-08" db="EMBL/GenBank/DDBJ databases">
        <title>Genomic Encyclopedia of Type Strains, Phase IV (KMG-IV): sequencing the most valuable type-strain genomes for metagenomic binning, comparative biology and taxonomic classification.</title>
        <authorList>
            <person name="Goeker M."/>
        </authorList>
    </citation>
    <scope>NUCLEOTIDE SEQUENCE [LARGE SCALE GENOMIC DNA]</scope>
    <source>
        <strain evidence="1 2">DSM 7051</strain>
    </source>
</reference>
<proteinExistence type="predicted"/>
<dbReference type="AlphaFoldDB" id="A0A7X0KNX7"/>
<protein>
    <recommendedName>
        <fullName evidence="3">MmcQ/YjbR family DNA-binding protein</fullName>
    </recommendedName>
</protein>
<dbReference type="Gene3D" id="3.90.1150.30">
    <property type="match status" value="1"/>
</dbReference>
<comment type="caution">
    <text evidence="1">The sequence shown here is derived from an EMBL/GenBank/DDBJ whole genome shotgun (WGS) entry which is preliminary data.</text>
</comment>
<gene>
    <name evidence="1" type="ORF">GGR00_005439</name>
</gene>
<dbReference type="Pfam" id="PF04237">
    <property type="entry name" value="YjbR"/>
    <property type="match status" value="1"/>
</dbReference>
<keyword evidence="2" id="KW-1185">Reference proteome</keyword>
<evidence type="ECO:0000313" key="2">
    <source>
        <dbReference type="Proteomes" id="UP000536262"/>
    </source>
</evidence>